<proteinExistence type="predicted"/>
<evidence type="ECO:0000256" key="1">
    <source>
        <dbReference type="SAM" id="MobiDB-lite"/>
    </source>
</evidence>
<name>A0A9N8E2U1_9STRA</name>
<feature type="region of interest" description="Disordered" evidence="1">
    <location>
        <begin position="412"/>
        <end position="441"/>
    </location>
</feature>
<feature type="compositionally biased region" description="Acidic residues" evidence="1">
    <location>
        <begin position="237"/>
        <end position="247"/>
    </location>
</feature>
<gene>
    <name evidence="2" type="ORF">SEMRO_598_G173070.1</name>
</gene>
<evidence type="ECO:0000313" key="3">
    <source>
        <dbReference type="Proteomes" id="UP001153069"/>
    </source>
</evidence>
<feature type="region of interest" description="Disordered" evidence="1">
    <location>
        <begin position="235"/>
        <end position="254"/>
    </location>
</feature>
<feature type="compositionally biased region" description="Basic residues" evidence="1">
    <location>
        <begin position="420"/>
        <end position="441"/>
    </location>
</feature>
<accession>A0A9N8E2U1</accession>
<organism evidence="2 3">
    <name type="scientific">Seminavis robusta</name>
    <dbReference type="NCBI Taxonomy" id="568900"/>
    <lineage>
        <taxon>Eukaryota</taxon>
        <taxon>Sar</taxon>
        <taxon>Stramenopiles</taxon>
        <taxon>Ochrophyta</taxon>
        <taxon>Bacillariophyta</taxon>
        <taxon>Bacillariophyceae</taxon>
        <taxon>Bacillariophycidae</taxon>
        <taxon>Naviculales</taxon>
        <taxon>Naviculaceae</taxon>
        <taxon>Seminavis</taxon>
    </lineage>
</organism>
<protein>
    <submittedName>
        <fullName evidence="2">Uncharacterized protein</fullName>
    </submittedName>
</protein>
<keyword evidence="3" id="KW-1185">Reference proteome</keyword>
<dbReference type="EMBL" id="CAICTM010000597">
    <property type="protein sequence ID" value="CAB9513546.1"/>
    <property type="molecule type" value="Genomic_DNA"/>
</dbReference>
<evidence type="ECO:0000313" key="2">
    <source>
        <dbReference type="EMBL" id="CAB9513546.1"/>
    </source>
</evidence>
<reference evidence="2" key="1">
    <citation type="submission" date="2020-06" db="EMBL/GenBank/DDBJ databases">
        <authorList>
            <consortium name="Plant Systems Biology data submission"/>
        </authorList>
    </citation>
    <scope>NUCLEOTIDE SEQUENCE</scope>
    <source>
        <strain evidence="2">D6</strain>
    </source>
</reference>
<comment type="caution">
    <text evidence="2">The sequence shown here is derived from an EMBL/GenBank/DDBJ whole genome shotgun (WGS) entry which is preliminary data.</text>
</comment>
<sequence length="441" mass="50132">MPTIKIHCSYDDHLDPIDGFVYLSVLQTLSSLQALVLSDAPLKMIRLVYEADPSAMNDDVFLDACRHSKRCDVIQFLKELVEPSVYSPAKIARIMLELFENDHSFDDENFVTLFKMFPEAAYYNDLPGQVSGPFRAMFTNDYWGDKLHDEVRCDMIRHIPGDIKLIKIGSLDRNREAESNIECRSLLVTKLKDLKNLQELELPVDVGDKTDQNLVEAICHLILLGPLKTLRINSSGFDDDDEEQEGDSEGKDKQSGFFLPILDAIAVSGSNSKLKHLSLPDFDSHAAAGGYRDRMIEILQWNTSLTDVGVGYVSHWSDEPSLGYKEALIDQPLIDHYTTMNEYGRGLVRDPKTTLWTIVDLLEKATASYRDFVRRHPYRGKRTLYYMKDIDLSTVRVLNGLLREAPGKWSDIALDEDKNKNKKPSAKSQPNRKRKASHSLD</sequence>
<dbReference type="AlphaFoldDB" id="A0A9N8E2U1"/>
<dbReference type="Proteomes" id="UP001153069">
    <property type="component" value="Unassembled WGS sequence"/>
</dbReference>